<dbReference type="EMBL" id="FZMO01000001">
    <property type="protein sequence ID" value="SNQ45295.1"/>
    <property type="molecule type" value="Genomic_DNA"/>
</dbReference>
<accession>A0A2I2KHZ8</accession>
<sequence length="98" mass="10611">MPLTINAVRPPLSPPTPSMRRPQPPAGFALTGRLATPPPGARPSQPLPPPGDSSTTQLITKVGLEYYAQTPLDIRLDPLIIRSPRSAARSVAVRQWVW</sequence>
<feature type="region of interest" description="Disordered" evidence="1">
    <location>
        <begin position="1"/>
        <end position="56"/>
    </location>
</feature>
<dbReference type="AlphaFoldDB" id="A0A2I2KHZ8"/>
<evidence type="ECO:0000313" key="2">
    <source>
        <dbReference type="EMBL" id="SNQ45295.1"/>
    </source>
</evidence>
<feature type="compositionally biased region" description="Pro residues" evidence="1">
    <location>
        <begin position="11"/>
        <end position="25"/>
    </location>
</feature>
<organism evidence="2 3">
    <name type="scientific">Frankia canadensis</name>
    <dbReference type="NCBI Taxonomy" id="1836972"/>
    <lineage>
        <taxon>Bacteria</taxon>
        <taxon>Bacillati</taxon>
        <taxon>Actinomycetota</taxon>
        <taxon>Actinomycetes</taxon>
        <taxon>Frankiales</taxon>
        <taxon>Frankiaceae</taxon>
        <taxon>Frankia</taxon>
    </lineage>
</organism>
<reference evidence="2 3" key="1">
    <citation type="submission" date="2017-06" db="EMBL/GenBank/DDBJ databases">
        <authorList>
            <person name="Kim H.J."/>
            <person name="Triplett B.A."/>
        </authorList>
    </citation>
    <scope>NUCLEOTIDE SEQUENCE [LARGE SCALE GENOMIC DNA]</scope>
    <source>
        <strain evidence="2">FRACA_ARgP5</strain>
    </source>
</reference>
<evidence type="ECO:0000256" key="1">
    <source>
        <dbReference type="SAM" id="MobiDB-lite"/>
    </source>
</evidence>
<proteinExistence type="predicted"/>
<name>A0A2I2KHZ8_9ACTN</name>
<evidence type="ECO:0000313" key="3">
    <source>
        <dbReference type="Proteomes" id="UP000234331"/>
    </source>
</evidence>
<keyword evidence="3" id="KW-1185">Reference proteome</keyword>
<feature type="compositionally biased region" description="Pro residues" evidence="1">
    <location>
        <begin position="36"/>
        <end position="51"/>
    </location>
</feature>
<protein>
    <submittedName>
        <fullName evidence="2">Uncharacterized protein</fullName>
    </submittedName>
</protein>
<dbReference type="Proteomes" id="UP000234331">
    <property type="component" value="Unassembled WGS sequence"/>
</dbReference>
<gene>
    <name evidence="2" type="ORF">FRACA_10054</name>
</gene>